<evidence type="ECO:0000256" key="6">
    <source>
        <dbReference type="PROSITE-ProRule" id="PRU00277"/>
    </source>
</evidence>
<dbReference type="EC" id="5.2.1.8" evidence="5"/>
<dbReference type="PANTHER" id="PTHR43811">
    <property type="entry name" value="FKBP-TYPE PEPTIDYL-PROLYL CIS-TRANS ISOMERASE FKPA"/>
    <property type="match status" value="1"/>
</dbReference>
<dbReference type="EMBL" id="MU157846">
    <property type="protein sequence ID" value="KAF9529434.1"/>
    <property type="molecule type" value="Genomic_DNA"/>
</dbReference>
<feature type="compositionally biased region" description="Basic and acidic residues" evidence="7">
    <location>
        <begin position="240"/>
        <end position="252"/>
    </location>
</feature>
<dbReference type="FunFam" id="3.10.50.40:FF:000006">
    <property type="entry name" value="Peptidyl-prolyl cis-trans isomerase"/>
    <property type="match status" value="1"/>
</dbReference>
<evidence type="ECO:0000256" key="1">
    <source>
        <dbReference type="ARBA" id="ARBA00000971"/>
    </source>
</evidence>
<keyword evidence="3 5" id="KW-0697">Rotamase</keyword>
<dbReference type="PANTHER" id="PTHR43811:SF19">
    <property type="entry name" value="39 KDA FK506-BINDING NUCLEAR PROTEIN"/>
    <property type="match status" value="1"/>
</dbReference>
<dbReference type="SUPFAM" id="SSF54534">
    <property type="entry name" value="FKBP-like"/>
    <property type="match status" value="1"/>
</dbReference>
<reference evidence="9" key="1">
    <citation type="submission" date="2020-11" db="EMBL/GenBank/DDBJ databases">
        <authorList>
            <consortium name="DOE Joint Genome Institute"/>
            <person name="Ahrendt S."/>
            <person name="Riley R."/>
            <person name="Andreopoulos W."/>
            <person name="Labutti K."/>
            <person name="Pangilinan J."/>
            <person name="Ruiz-Duenas F.J."/>
            <person name="Barrasa J.M."/>
            <person name="Sanchez-Garcia M."/>
            <person name="Camarero S."/>
            <person name="Miyauchi S."/>
            <person name="Serrano A."/>
            <person name="Linde D."/>
            <person name="Babiker R."/>
            <person name="Drula E."/>
            <person name="Ayuso-Fernandez I."/>
            <person name="Pacheco R."/>
            <person name="Padilla G."/>
            <person name="Ferreira P."/>
            <person name="Barriuso J."/>
            <person name="Kellner H."/>
            <person name="Castanera R."/>
            <person name="Alfaro M."/>
            <person name="Ramirez L."/>
            <person name="Pisabarro A.G."/>
            <person name="Kuo A."/>
            <person name="Tritt A."/>
            <person name="Lipzen A."/>
            <person name="He G."/>
            <person name="Yan M."/>
            <person name="Ng V."/>
            <person name="Cullen D."/>
            <person name="Martin F."/>
            <person name="Rosso M.-N."/>
            <person name="Henrissat B."/>
            <person name="Hibbett D."/>
            <person name="Martinez A.T."/>
            <person name="Grigoriev I.V."/>
        </authorList>
    </citation>
    <scope>NUCLEOTIDE SEQUENCE</scope>
    <source>
        <strain evidence="9">CBS 506.95</strain>
    </source>
</reference>
<accession>A0A9P6EIS4</accession>
<evidence type="ECO:0000256" key="5">
    <source>
        <dbReference type="PIRNR" id="PIRNR001473"/>
    </source>
</evidence>
<evidence type="ECO:0000313" key="10">
    <source>
        <dbReference type="Proteomes" id="UP000807306"/>
    </source>
</evidence>
<evidence type="ECO:0000256" key="4">
    <source>
        <dbReference type="ARBA" id="ARBA00023235"/>
    </source>
</evidence>
<dbReference type="PROSITE" id="PS50059">
    <property type="entry name" value="FKBP_PPIASE"/>
    <property type="match status" value="1"/>
</dbReference>
<dbReference type="GO" id="GO:0003755">
    <property type="term" value="F:peptidyl-prolyl cis-trans isomerase activity"/>
    <property type="evidence" value="ECO:0007669"/>
    <property type="project" value="UniProtKB-KW"/>
</dbReference>
<dbReference type="Proteomes" id="UP000807306">
    <property type="component" value="Unassembled WGS sequence"/>
</dbReference>
<dbReference type="InterPro" id="IPR046357">
    <property type="entry name" value="PPIase_dom_sf"/>
</dbReference>
<comment type="similarity">
    <text evidence="2">Belongs to the FKBP-type PPIase family. FKBP3/4 subfamily.</text>
</comment>
<dbReference type="GO" id="GO:0005730">
    <property type="term" value="C:nucleolus"/>
    <property type="evidence" value="ECO:0007669"/>
    <property type="project" value="TreeGrafter"/>
</dbReference>
<dbReference type="GO" id="GO:0000785">
    <property type="term" value="C:chromatin"/>
    <property type="evidence" value="ECO:0007669"/>
    <property type="project" value="TreeGrafter"/>
</dbReference>
<comment type="catalytic activity">
    <reaction evidence="1 5 6">
        <text>[protein]-peptidylproline (omega=180) = [protein]-peptidylproline (omega=0)</text>
        <dbReference type="Rhea" id="RHEA:16237"/>
        <dbReference type="Rhea" id="RHEA-COMP:10747"/>
        <dbReference type="Rhea" id="RHEA-COMP:10748"/>
        <dbReference type="ChEBI" id="CHEBI:83833"/>
        <dbReference type="ChEBI" id="CHEBI:83834"/>
        <dbReference type="EC" id="5.2.1.8"/>
    </reaction>
</comment>
<feature type="region of interest" description="Disordered" evidence="7">
    <location>
        <begin position="165"/>
        <end position="207"/>
    </location>
</feature>
<feature type="compositionally biased region" description="Basic and acidic residues" evidence="7">
    <location>
        <begin position="183"/>
        <end position="204"/>
    </location>
</feature>
<evidence type="ECO:0000259" key="8">
    <source>
        <dbReference type="PROSITE" id="PS50059"/>
    </source>
</evidence>
<dbReference type="OrthoDB" id="77911at2759"/>
<feature type="region of interest" description="Disordered" evidence="7">
    <location>
        <begin position="55"/>
        <end position="78"/>
    </location>
</feature>
<dbReference type="InterPro" id="IPR001179">
    <property type="entry name" value="PPIase_FKBP_dom"/>
</dbReference>
<evidence type="ECO:0000313" key="9">
    <source>
        <dbReference type="EMBL" id="KAF9529434.1"/>
    </source>
</evidence>
<keyword evidence="10" id="KW-1185">Reference proteome</keyword>
<protein>
    <recommendedName>
        <fullName evidence="5">FK506-binding protein</fullName>
        <ecNumber evidence="5">5.2.1.8</ecNumber>
    </recommendedName>
</protein>
<evidence type="ECO:0000256" key="3">
    <source>
        <dbReference type="ARBA" id="ARBA00023110"/>
    </source>
</evidence>
<proteinExistence type="inferred from homology"/>
<evidence type="ECO:0000256" key="7">
    <source>
        <dbReference type="SAM" id="MobiDB-lite"/>
    </source>
</evidence>
<dbReference type="Gene3D" id="3.10.50.40">
    <property type="match status" value="1"/>
</dbReference>
<sequence>MSTIGVWHLVIKDGEPRAVAVPQALSIRVTNIALGDEIADSNGRTVVKLSFEKLIGNDDEDDEDEQEDDDGVDDEDKPLPIATTVLAALTPGKIEQASLDVTLESATIYEFKTTGKNTVYLTGNYFVSEPMSDGEDYSDLDDEEEGHLLEDVSSDVEMPLDHLAGILGSDDEGRFEEVDDEEPSKTTKRPRESDVTEEVEVSKSEKKKKLKNKDGKAVIIEETTVETKVEKKDKKKKEKKKSEDGEKETKSVEKKTLAGGIVVEDAKVGTGVQAKKGSTVRMRYIGKLPNGKVFDQNTKGKPFTFRLGQGTVIKGWDEGIVGMQTGGERKLTIPAAMGYGKKAQGDIPANSTLIFDVKCLEVK</sequence>
<comment type="caution">
    <text evidence="9">The sequence shown here is derived from an EMBL/GenBank/DDBJ whole genome shotgun (WGS) entry which is preliminary data.</text>
</comment>
<dbReference type="Gene3D" id="2.60.120.340">
    <property type="entry name" value="Nucleoplasmin core domain"/>
    <property type="match status" value="1"/>
</dbReference>
<keyword evidence="4 5" id="KW-0413">Isomerase</keyword>
<feature type="region of interest" description="Disordered" evidence="7">
    <location>
        <begin position="227"/>
        <end position="252"/>
    </location>
</feature>
<dbReference type="InterPro" id="IPR041232">
    <property type="entry name" value="NPL"/>
</dbReference>
<dbReference type="InterPro" id="IPR023566">
    <property type="entry name" value="PPIase_Fpr3/Fpr4-like"/>
</dbReference>
<name>A0A9P6EIS4_9AGAR</name>
<gene>
    <name evidence="9" type="ORF">CPB83DRAFT_852686</name>
</gene>
<feature type="compositionally biased region" description="Acidic residues" evidence="7">
    <location>
        <begin position="57"/>
        <end position="76"/>
    </location>
</feature>
<dbReference type="Pfam" id="PF17800">
    <property type="entry name" value="NPL"/>
    <property type="match status" value="1"/>
</dbReference>
<dbReference type="PIRSF" id="PIRSF001473">
    <property type="entry name" value="FK506-bp_FPR3"/>
    <property type="match status" value="1"/>
</dbReference>
<evidence type="ECO:0000256" key="2">
    <source>
        <dbReference type="ARBA" id="ARBA00007838"/>
    </source>
</evidence>
<feature type="domain" description="PPIase FKBP-type" evidence="8">
    <location>
        <begin position="277"/>
        <end position="363"/>
    </location>
</feature>
<dbReference type="AlphaFoldDB" id="A0A9P6EIS4"/>
<dbReference type="Pfam" id="PF00254">
    <property type="entry name" value="FKBP_C"/>
    <property type="match status" value="1"/>
</dbReference>
<organism evidence="9 10">
    <name type="scientific">Crepidotus variabilis</name>
    <dbReference type="NCBI Taxonomy" id="179855"/>
    <lineage>
        <taxon>Eukaryota</taxon>
        <taxon>Fungi</taxon>
        <taxon>Dikarya</taxon>
        <taxon>Basidiomycota</taxon>
        <taxon>Agaricomycotina</taxon>
        <taxon>Agaricomycetes</taxon>
        <taxon>Agaricomycetidae</taxon>
        <taxon>Agaricales</taxon>
        <taxon>Agaricineae</taxon>
        <taxon>Crepidotaceae</taxon>
        <taxon>Crepidotus</taxon>
    </lineage>
</organism>